<evidence type="ECO:0000256" key="3">
    <source>
        <dbReference type="ARBA" id="ARBA00022525"/>
    </source>
</evidence>
<protein>
    <submittedName>
        <fullName evidence="6">Uncharacterized protein</fullName>
    </submittedName>
</protein>
<evidence type="ECO:0000313" key="7">
    <source>
        <dbReference type="Proteomes" id="UP001642483"/>
    </source>
</evidence>
<keyword evidence="4" id="KW-0732">Signal</keyword>
<gene>
    <name evidence="6" type="ORF">CVLEPA_LOCUS28404</name>
</gene>
<dbReference type="EMBL" id="CAWYQH010000141">
    <property type="protein sequence ID" value="CAK8695118.1"/>
    <property type="molecule type" value="Genomic_DNA"/>
</dbReference>
<comment type="caution">
    <text evidence="6">The sequence shown here is derived from an EMBL/GenBank/DDBJ whole genome shotgun (WGS) entry which is preliminary data.</text>
</comment>
<keyword evidence="5" id="KW-0325">Glycoprotein</keyword>
<keyword evidence="3" id="KW-0964">Secreted</keyword>
<proteinExistence type="inferred from homology"/>
<evidence type="ECO:0000256" key="1">
    <source>
        <dbReference type="ARBA" id="ARBA00004613"/>
    </source>
</evidence>
<reference evidence="6 7" key="1">
    <citation type="submission" date="2024-02" db="EMBL/GenBank/DDBJ databases">
        <authorList>
            <person name="Daric V."/>
            <person name="Darras S."/>
        </authorList>
    </citation>
    <scope>NUCLEOTIDE SEQUENCE [LARGE SCALE GENOMIC DNA]</scope>
</reference>
<accession>A0ABP0GVK3</accession>
<dbReference type="Gene3D" id="2.60.120.380">
    <property type="match status" value="1"/>
</dbReference>
<comment type="similarity">
    <text evidence="2">Belongs to the UPF0669 family.</text>
</comment>
<evidence type="ECO:0000313" key="6">
    <source>
        <dbReference type="EMBL" id="CAK8695118.1"/>
    </source>
</evidence>
<sequence>MFTAAYNIAVAYCLAITSLLFITKALGSNFEHIQTFIGSVEAENFTYLTLPLEGHVVIMLESHEGDADLYLSSDTLYPTWDNYEMKSDSCSNDIVSIRKDQKRPIGVGVYGYFKHPISKFRLIVYLDSSKDNYYPEEETEDSVKFVHPNSKSNSASDEPENKESMLWTIFIEFLSIVLDILI</sequence>
<organism evidence="6 7">
    <name type="scientific">Clavelina lepadiformis</name>
    <name type="common">Light-bulb sea squirt</name>
    <name type="synonym">Ascidia lepadiformis</name>
    <dbReference type="NCBI Taxonomy" id="159417"/>
    <lineage>
        <taxon>Eukaryota</taxon>
        <taxon>Metazoa</taxon>
        <taxon>Chordata</taxon>
        <taxon>Tunicata</taxon>
        <taxon>Ascidiacea</taxon>
        <taxon>Aplousobranchia</taxon>
        <taxon>Clavelinidae</taxon>
        <taxon>Clavelina</taxon>
    </lineage>
</organism>
<evidence type="ECO:0000256" key="4">
    <source>
        <dbReference type="ARBA" id="ARBA00022729"/>
    </source>
</evidence>
<dbReference type="PANTHER" id="PTHR31703:SF2">
    <property type="entry name" value="UPF0669 PROTEIN C6ORF120"/>
    <property type="match status" value="1"/>
</dbReference>
<evidence type="ECO:0000256" key="2">
    <source>
        <dbReference type="ARBA" id="ARBA00008960"/>
    </source>
</evidence>
<dbReference type="Pfam" id="PF17065">
    <property type="entry name" value="UPF0669"/>
    <property type="match status" value="1"/>
</dbReference>
<keyword evidence="7" id="KW-1185">Reference proteome</keyword>
<name>A0ABP0GVK3_CLALP</name>
<dbReference type="Proteomes" id="UP001642483">
    <property type="component" value="Unassembled WGS sequence"/>
</dbReference>
<dbReference type="InterPro" id="IPR031420">
    <property type="entry name" value="UPF0669"/>
</dbReference>
<evidence type="ECO:0000256" key="5">
    <source>
        <dbReference type="ARBA" id="ARBA00023180"/>
    </source>
</evidence>
<comment type="subcellular location">
    <subcellularLocation>
        <location evidence="1">Secreted</location>
    </subcellularLocation>
</comment>
<dbReference type="PANTHER" id="PTHR31703">
    <property type="entry name" value="UPF0669 PROTEIN C6ORF120"/>
    <property type="match status" value="1"/>
</dbReference>